<dbReference type="EMBL" id="GBRH01232159">
    <property type="protein sequence ID" value="JAD65736.1"/>
    <property type="molecule type" value="Transcribed_RNA"/>
</dbReference>
<dbReference type="AlphaFoldDB" id="A0A0A9BQT6"/>
<accession>A0A0A9BQT6</accession>
<proteinExistence type="predicted"/>
<reference evidence="1" key="2">
    <citation type="journal article" date="2015" name="Data Brief">
        <title>Shoot transcriptome of the giant reed, Arundo donax.</title>
        <authorList>
            <person name="Barrero R.A."/>
            <person name="Guerrero F.D."/>
            <person name="Moolhuijzen P."/>
            <person name="Goolsby J.A."/>
            <person name="Tidwell J."/>
            <person name="Bellgard S.E."/>
            <person name="Bellgard M.I."/>
        </authorList>
    </citation>
    <scope>NUCLEOTIDE SEQUENCE</scope>
    <source>
        <tissue evidence="1">Shoot tissue taken approximately 20 cm above the soil surface</tissue>
    </source>
</reference>
<protein>
    <submittedName>
        <fullName evidence="1">Uncharacterized protein</fullName>
    </submittedName>
</protein>
<reference evidence="1" key="1">
    <citation type="submission" date="2014-09" db="EMBL/GenBank/DDBJ databases">
        <authorList>
            <person name="Magalhaes I.L.F."/>
            <person name="Oliveira U."/>
            <person name="Santos F.R."/>
            <person name="Vidigal T.H.D.A."/>
            <person name="Brescovit A.D."/>
            <person name="Santos A.J."/>
        </authorList>
    </citation>
    <scope>NUCLEOTIDE SEQUENCE</scope>
    <source>
        <tissue evidence="1">Shoot tissue taken approximately 20 cm above the soil surface</tissue>
    </source>
</reference>
<organism evidence="1">
    <name type="scientific">Arundo donax</name>
    <name type="common">Giant reed</name>
    <name type="synonym">Donax arundinaceus</name>
    <dbReference type="NCBI Taxonomy" id="35708"/>
    <lineage>
        <taxon>Eukaryota</taxon>
        <taxon>Viridiplantae</taxon>
        <taxon>Streptophyta</taxon>
        <taxon>Embryophyta</taxon>
        <taxon>Tracheophyta</taxon>
        <taxon>Spermatophyta</taxon>
        <taxon>Magnoliopsida</taxon>
        <taxon>Liliopsida</taxon>
        <taxon>Poales</taxon>
        <taxon>Poaceae</taxon>
        <taxon>PACMAD clade</taxon>
        <taxon>Arundinoideae</taxon>
        <taxon>Arundineae</taxon>
        <taxon>Arundo</taxon>
    </lineage>
</organism>
<evidence type="ECO:0000313" key="1">
    <source>
        <dbReference type="EMBL" id="JAD65736.1"/>
    </source>
</evidence>
<name>A0A0A9BQT6_ARUDO</name>
<sequence>MLRRTMQYFGTLQLKQWFDFPSYTMNRMGLQQHKQEQGARGVAHERAYTQ</sequence>